<keyword evidence="2" id="KW-0808">Transferase</keyword>
<dbReference type="InterPro" id="IPR029044">
    <property type="entry name" value="Nucleotide-diphossugar_trans"/>
</dbReference>
<dbReference type="GO" id="GO:0016740">
    <property type="term" value="F:transferase activity"/>
    <property type="evidence" value="ECO:0007669"/>
    <property type="project" value="UniProtKB-KW"/>
</dbReference>
<dbReference type="PANTHER" id="PTHR43685:SF2">
    <property type="entry name" value="GLYCOSYLTRANSFERASE 2-LIKE DOMAIN-CONTAINING PROTEIN"/>
    <property type="match status" value="1"/>
</dbReference>
<protein>
    <submittedName>
        <fullName evidence="2">Glycosyltransferase, GT2 family</fullName>
    </submittedName>
</protein>
<dbReference type="InterPro" id="IPR050834">
    <property type="entry name" value="Glycosyltransf_2"/>
</dbReference>
<feature type="domain" description="Glycosyltransferase 2-like" evidence="1">
    <location>
        <begin position="155"/>
        <end position="270"/>
    </location>
</feature>
<dbReference type="PANTHER" id="PTHR43685">
    <property type="entry name" value="GLYCOSYLTRANSFERASE"/>
    <property type="match status" value="1"/>
</dbReference>
<dbReference type="Gene3D" id="3.90.550.10">
    <property type="entry name" value="Spore Coat Polysaccharide Biosynthesis Protein SpsA, Chain A"/>
    <property type="match status" value="1"/>
</dbReference>
<dbReference type="CDD" id="cd00761">
    <property type="entry name" value="Glyco_tranf_GTA_type"/>
    <property type="match status" value="1"/>
</dbReference>
<dbReference type="EMBL" id="FQYV01000009">
    <property type="protein sequence ID" value="SHJ09556.1"/>
    <property type="molecule type" value="Genomic_DNA"/>
</dbReference>
<dbReference type="InterPro" id="IPR001173">
    <property type="entry name" value="Glyco_trans_2-like"/>
</dbReference>
<reference evidence="3" key="1">
    <citation type="submission" date="2016-11" db="EMBL/GenBank/DDBJ databases">
        <authorList>
            <person name="Varghese N."/>
            <person name="Submissions S."/>
        </authorList>
    </citation>
    <scope>NUCLEOTIDE SEQUENCE [LARGE SCALE GENOMIC DNA]</scope>
    <source>
        <strain evidence="3">DSM 26349</strain>
    </source>
</reference>
<dbReference type="STRING" id="797419.SAMN05216556_11125"/>
<dbReference type="SUPFAM" id="SSF53448">
    <property type="entry name" value="Nucleotide-diphospho-sugar transferases"/>
    <property type="match status" value="1"/>
</dbReference>
<keyword evidence="3" id="KW-1185">Reference proteome</keyword>
<dbReference type="Proteomes" id="UP000184172">
    <property type="component" value="Unassembled WGS sequence"/>
</dbReference>
<dbReference type="AlphaFoldDB" id="A0A1M6GI03"/>
<evidence type="ECO:0000313" key="3">
    <source>
        <dbReference type="Proteomes" id="UP000184172"/>
    </source>
</evidence>
<sequence length="445" mass="52704">MFKFFKYIHPTWYYNLKPKLDYAYFPTVEILVKQGYDIEKDIEYNSIDAQNRDLAWRAFQQGFIINTAEQGLDVWQEIKLPIEDEYRFFRKNFHKLWAVYVLFFRLITLHNPFKELSAFWKTRNVQRQSHVLNHFEYPGYNNFKSKLIEKQPLISVVIPTLNRYDYLKDVFKDLEQQTYKNFEVIVVDQTDDFQEDFYKGWNLDLKFWFQEEKALWKARNEAIKSAKGEFILMSEDDIRIPETLIENHIKTIDFFNADVSCGVFFPQGSTIPKERNYFKYAEQFATGNAMLRRDIFKKVGLYDRQFEKQRGGDGEFGLRLYQNGYKLVSNPIAYCIDVKAPEGGLRVAGGSWDAWRPKKWNAPRPVPSVLYLARKYFGNKKAVLMVIPSVAPSLIPYQFKRNKILKLMSLLLLPLLLPLLIFQVTKSWRLASEKLKQGAMIAYLN</sequence>
<dbReference type="Pfam" id="PF00535">
    <property type="entry name" value="Glycos_transf_2"/>
    <property type="match status" value="1"/>
</dbReference>
<proteinExistence type="predicted"/>
<gene>
    <name evidence="2" type="ORF">SAMN04487908_10988</name>
</gene>
<name>A0A1M6GI03_9FLAO</name>
<evidence type="ECO:0000313" key="2">
    <source>
        <dbReference type="EMBL" id="SHJ09556.1"/>
    </source>
</evidence>
<accession>A0A1M6GI03</accession>
<organism evidence="2 3">
    <name type="scientific">Aequorivita viscosa</name>
    <dbReference type="NCBI Taxonomy" id="797419"/>
    <lineage>
        <taxon>Bacteria</taxon>
        <taxon>Pseudomonadati</taxon>
        <taxon>Bacteroidota</taxon>
        <taxon>Flavobacteriia</taxon>
        <taxon>Flavobacteriales</taxon>
        <taxon>Flavobacteriaceae</taxon>
        <taxon>Aequorivita</taxon>
    </lineage>
</organism>
<evidence type="ECO:0000259" key="1">
    <source>
        <dbReference type="Pfam" id="PF00535"/>
    </source>
</evidence>